<dbReference type="InterPro" id="IPR029526">
    <property type="entry name" value="PGBD"/>
</dbReference>
<reference evidence="2" key="1">
    <citation type="journal article" date="2023" name="G3 (Bethesda)">
        <title>A reference genome for the long-term kleptoplast-retaining sea slug Elysia crispata morphotype clarki.</title>
        <authorList>
            <person name="Eastman K.E."/>
            <person name="Pendleton A.L."/>
            <person name="Shaikh M.A."/>
            <person name="Suttiyut T."/>
            <person name="Ogas R."/>
            <person name="Tomko P."/>
            <person name="Gavelis G."/>
            <person name="Widhalm J.R."/>
            <person name="Wisecaver J.H."/>
        </authorList>
    </citation>
    <scope>NUCLEOTIDE SEQUENCE</scope>
    <source>
        <strain evidence="2">ECLA1</strain>
    </source>
</reference>
<dbReference type="AlphaFoldDB" id="A0AAE0YKQ1"/>
<dbReference type="PANTHER" id="PTHR46599">
    <property type="entry name" value="PIGGYBAC TRANSPOSABLE ELEMENT-DERIVED PROTEIN 4"/>
    <property type="match status" value="1"/>
</dbReference>
<protein>
    <recommendedName>
        <fullName evidence="1">PiggyBac transposable element-derived protein domain-containing protein</fullName>
    </recommendedName>
</protein>
<comment type="caution">
    <text evidence="2">The sequence shown here is derived from an EMBL/GenBank/DDBJ whole genome shotgun (WGS) entry which is preliminary data.</text>
</comment>
<proteinExistence type="predicted"/>
<organism evidence="2 3">
    <name type="scientific">Elysia crispata</name>
    <name type="common">lettuce slug</name>
    <dbReference type="NCBI Taxonomy" id="231223"/>
    <lineage>
        <taxon>Eukaryota</taxon>
        <taxon>Metazoa</taxon>
        <taxon>Spiralia</taxon>
        <taxon>Lophotrochozoa</taxon>
        <taxon>Mollusca</taxon>
        <taxon>Gastropoda</taxon>
        <taxon>Heterobranchia</taxon>
        <taxon>Euthyneura</taxon>
        <taxon>Panpulmonata</taxon>
        <taxon>Sacoglossa</taxon>
        <taxon>Placobranchoidea</taxon>
        <taxon>Plakobranchidae</taxon>
        <taxon>Elysia</taxon>
    </lineage>
</organism>
<name>A0AAE0YKQ1_9GAST</name>
<gene>
    <name evidence="2" type="ORF">RRG08_011673</name>
</gene>
<evidence type="ECO:0000313" key="3">
    <source>
        <dbReference type="Proteomes" id="UP001283361"/>
    </source>
</evidence>
<evidence type="ECO:0000313" key="2">
    <source>
        <dbReference type="EMBL" id="KAK3748591.1"/>
    </source>
</evidence>
<dbReference type="Pfam" id="PF13843">
    <property type="entry name" value="DDE_Tnp_1_7"/>
    <property type="match status" value="1"/>
</dbReference>
<keyword evidence="3" id="KW-1185">Reference proteome</keyword>
<accession>A0AAE0YKQ1</accession>
<dbReference type="PANTHER" id="PTHR46599:SF3">
    <property type="entry name" value="PIGGYBAC TRANSPOSABLE ELEMENT-DERIVED PROTEIN 4"/>
    <property type="match status" value="1"/>
</dbReference>
<sequence>MRSNHKFLLADLLPKKFNSRSTSVRQPRQVFSLFLFGLTQKLYVSCQTFMTQHNRHSQQEDLNYEFTKKNWPNFKAFIEDLAVKLTFDIKAHCNPPLNHAPRPGKEHHRLVKRRDGLSKVCIECKAKGIKQKDLVSMGIRACGTMIVNRKGFPISLKDVKQWASKAKRGDMRWERDEDLLYVQWNDNKPVTLLSTFHDANTTDVAERRSKEGEMTLNPMIFKLSKEQEDIISPGCEAKCCHSVTPTAVTEATSQTNV</sequence>
<dbReference type="EMBL" id="JAWDGP010006009">
    <property type="protein sequence ID" value="KAK3748591.1"/>
    <property type="molecule type" value="Genomic_DNA"/>
</dbReference>
<feature type="domain" description="PiggyBac transposable element-derived protein" evidence="1">
    <location>
        <begin position="133"/>
        <end position="211"/>
    </location>
</feature>
<dbReference type="Proteomes" id="UP001283361">
    <property type="component" value="Unassembled WGS sequence"/>
</dbReference>
<evidence type="ECO:0000259" key="1">
    <source>
        <dbReference type="Pfam" id="PF13843"/>
    </source>
</evidence>